<dbReference type="InterPro" id="IPR023378">
    <property type="entry name" value="YheA/YmcA-like_dom_sf"/>
</dbReference>
<keyword evidence="3" id="KW-1185">Reference proteome</keyword>
<evidence type="ECO:0000313" key="4">
    <source>
        <dbReference type="Proteomes" id="UP000297014"/>
    </source>
</evidence>
<accession>A0A094WPU5</accession>
<protein>
    <submittedName>
        <fullName evidence="1">Regulator</fullName>
    </submittedName>
</protein>
<dbReference type="PANTHER" id="PTHR38448:SF2">
    <property type="entry name" value="REGULATORY PROTEIN YLBF"/>
    <property type="match status" value="1"/>
</dbReference>
<proteinExistence type="predicted"/>
<dbReference type="EMBL" id="JALP01000297">
    <property type="protein sequence ID" value="THG88892.1"/>
    <property type="molecule type" value="Genomic_DNA"/>
</dbReference>
<gene>
    <name evidence="2" type="ORF">AJ85_20705</name>
    <name evidence="1" type="ORF">BALCAV_0201755</name>
</gene>
<dbReference type="AlphaFoldDB" id="A0A094WPU5"/>
<dbReference type="InterPro" id="IPR052767">
    <property type="entry name" value="Bact_com_dev_regulator"/>
</dbReference>
<dbReference type="EMBL" id="ALPT02000004">
    <property type="protein sequence ID" value="KGA98826.1"/>
    <property type="molecule type" value="Genomic_DNA"/>
</dbReference>
<dbReference type="Proteomes" id="UP000297014">
    <property type="component" value="Unassembled WGS sequence"/>
</dbReference>
<dbReference type="RefSeq" id="WP_003321070.1">
    <property type="nucleotide sequence ID" value="NZ_ALPT02000004.1"/>
</dbReference>
<evidence type="ECO:0000313" key="1">
    <source>
        <dbReference type="EMBL" id="KGA98826.1"/>
    </source>
</evidence>
<evidence type="ECO:0000313" key="3">
    <source>
        <dbReference type="Proteomes" id="UP000002754"/>
    </source>
</evidence>
<dbReference type="STRING" id="1218173.BALCAV_0201755"/>
<dbReference type="OrthoDB" id="2157513at2"/>
<dbReference type="Proteomes" id="UP000002754">
    <property type="component" value="Unassembled WGS sequence"/>
</dbReference>
<sequence length="146" mass="16233">MLATMTMVDLIDEASELAQAISESEVFVDYVIKKKQLEQDKEAQKAIADFNRLKDQYEEVQRFGKYHPDYKEVSSTIRQTKRKLDLIPTVMAFKKAEKELEQLLNEVSGVIAHSVSQTIKVPTGNPFFDQMSCSGGCGSGGSCSCG</sequence>
<dbReference type="Pfam" id="PF06133">
    <property type="entry name" value="Com_YlbF"/>
    <property type="match status" value="1"/>
</dbReference>
<dbReference type="PANTHER" id="PTHR38448">
    <property type="entry name" value="REGULATORY PROTEIN YLBF-RELATED"/>
    <property type="match status" value="1"/>
</dbReference>
<comment type="caution">
    <text evidence="1">The sequence shown here is derived from an EMBL/GenBank/DDBJ whole genome shotgun (WGS) entry which is preliminary data.</text>
</comment>
<dbReference type="Gene3D" id="1.20.1500.10">
    <property type="entry name" value="YheA/YmcA-like"/>
    <property type="match status" value="1"/>
</dbReference>
<dbReference type="InterPro" id="IPR010368">
    <property type="entry name" value="Com_YlbF"/>
</dbReference>
<dbReference type="eggNOG" id="COG3679">
    <property type="taxonomic scope" value="Bacteria"/>
</dbReference>
<reference evidence="2 4" key="2">
    <citation type="submission" date="2014-01" db="EMBL/GenBank/DDBJ databases">
        <title>Draft genome sequencing of Bacillus alcalophilus CGMCC 1.3604.</title>
        <authorList>
            <person name="Yang J."/>
            <person name="Diao L."/>
            <person name="Yang S."/>
        </authorList>
    </citation>
    <scope>NUCLEOTIDE SEQUENCE [LARGE SCALE GENOMIC DNA]</scope>
    <source>
        <strain evidence="2 4">CGMCC 1.3604</strain>
    </source>
</reference>
<name>A0A094WPU5_ALKAL</name>
<evidence type="ECO:0000313" key="2">
    <source>
        <dbReference type="EMBL" id="THG88892.1"/>
    </source>
</evidence>
<organism evidence="1 3">
    <name type="scientific">Alkalihalobacillus alcalophilus ATCC 27647 = CGMCC 1.3604</name>
    <dbReference type="NCBI Taxonomy" id="1218173"/>
    <lineage>
        <taxon>Bacteria</taxon>
        <taxon>Bacillati</taxon>
        <taxon>Bacillota</taxon>
        <taxon>Bacilli</taxon>
        <taxon>Bacillales</taxon>
        <taxon>Bacillaceae</taxon>
        <taxon>Alkalihalobacillus</taxon>
    </lineage>
</organism>
<reference evidence="1 3" key="1">
    <citation type="journal article" date="2014" name="Genome Announc.">
        <title>Draft Genome Sequence of Bacillus alcalophilus AV1934, a Classic Alkaliphile Isolated from Human Feces in 1934.</title>
        <authorList>
            <person name="Attie O."/>
            <person name="Jayaprakash A."/>
            <person name="Shah H."/>
            <person name="Paulsen I.T."/>
            <person name="Morino M."/>
            <person name="Takahashi Y."/>
            <person name="Narumi I."/>
            <person name="Sachidanandam R."/>
            <person name="Satoh K."/>
            <person name="Ito M."/>
            <person name="Krulwich T.A."/>
        </authorList>
    </citation>
    <scope>NUCLEOTIDE SEQUENCE [LARGE SCALE GENOMIC DNA]</scope>
    <source>
        <strain evidence="1 3">AV1934</strain>
    </source>
</reference>
<dbReference type="SUPFAM" id="SSF158622">
    <property type="entry name" value="YheA/YmcA-like"/>
    <property type="match status" value="1"/>
</dbReference>